<gene>
    <name evidence="2" type="ORF">K340107D12_20570</name>
</gene>
<dbReference type="SUPFAM" id="SSF102114">
    <property type="entry name" value="Radical SAM enzymes"/>
    <property type="match status" value="1"/>
</dbReference>
<evidence type="ECO:0000259" key="1">
    <source>
        <dbReference type="SMART" id="SM00729"/>
    </source>
</evidence>
<proteinExistence type="predicted"/>
<dbReference type="SMART" id="SM00729">
    <property type="entry name" value="Elp3"/>
    <property type="match status" value="1"/>
</dbReference>
<evidence type="ECO:0000313" key="2">
    <source>
        <dbReference type="EMBL" id="GAA6499241.1"/>
    </source>
</evidence>
<feature type="domain" description="Elp3/MiaA/NifB-like radical SAM core" evidence="1">
    <location>
        <begin position="19"/>
        <end position="214"/>
    </location>
</feature>
<dbReference type="InterPro" id="IPR006638">
    <property type="entry name" value="Elp3/MiaA/NifB-like_rSAM"/>
</dbReference>
<accession>A0ABQ0BRT0</accession>
<organism evidence="2 3">
    <name type="scientific">Blautia parvula</name>
    <dbReference type="NCBI Taxonomy" id="2877527"/>
    <lineage>
        <taxon>Bacteria</taxon>
        <taxon>Bacillati</taxon>
        <taxon>Bacillota</taxon>
        <taxon>Clostridia</taxon>
        <taxon>Lachnospirales</taxon>
        <taxon>Lachnospiraceae</taxon>
        <taxon>Blautia</taxon>
    </lineage>
</organism>
<reference evidence="2 3" key="1">
    <citation type="submission" date="2024-04" db="EMBL/GenBank/DDBJ databases">
        <title>Defined microbial consortia suppress multidrug-resistant proinflammatory Enterobacteriaceae via ecological control.</title>
        <authorList>
            <person name="Furuichi M."/>
            <person name="Kawaguchi T."/>
            <person name="Pust M."/>
            <person name="Yasuma K."/>
            <person name="Plichta D."/>
            <person name="Hasegawa N."/>
            <person name="Ohya T."/>
            <person name="Bhattarai S."/>
            <person name="Sasajima S."/>
            <person name="Aoto Y."/>
            <person name="Tuganbaev T."/>
            <person name="Yaginuma M."/>
            <person name="Ueda M."/>
            <person name="Okahashi N."/>
            <person name="Amafuji K."/>
            <person name="Kiridooshi Y."/>
            <person name="Sugita K."/>
            <person name="Strazar M."/>
            <person name="Skelly A."/>
            <person name="Suda W."/>
            <person name="Hattori M."/>
            <person name="Nakamoto N."/>
            <person name="Caballero S."/>
            <person name="Norman J."/>
            <person name="Olle B."/>
            <person name="Tanoue T."/>
            <person name="Arita M."/>
            <person name="Bucci V."/>
            <person name="Atarashi K."/>
            <person name="Xavier R."/>
            <person name="Honda K."/>
        </authorList>
    </citation>
    <scope>NUCLEOTIDE SEQUENCE [LARGE SCALE GENOMIC DNA]</scope>
    <source>
        <strain evidence="3">k34-0107-D12</strain>
    </source>
</reference>
<name>A0ABQ0BRT0_9FIRM</name>
<dbReference type="RefSeq" id="WP_227211045.1">
    <property type="nucleotide sequence ID" value="NZ_BAABZQ010000001.1"/>
</dbReference>
<protein>
    <submittedName>
        <fullName evidence="2">Radical SAM protein</fullName>
    </submittedName>
</protein>
<comment type="caution">
    <text evidence="2">The sequence shown here is derived from an EMBL/GenBank/DDBJ whole genome shotgun (WGS) entry which is preliminary data.</text>
</comment>
<dbReference type="EMBL" id="BAABZQ010000001">
    <property type="protein sequence ID" value="GAA6499241.1"/>
    <property type="molecule type" value="Genomic_DNA"/>
</dbReference>
<keyword evidence="3" id="KW-1185">Reference proteome</keyword>
<dbReference type="InterPro" id="IPR058240">
    <property type="entry name" value="rSAM_sf"/>
</dbReference>
<sequence length="243" mass="28474">MSIQEPSNRYSVIREKNPREILLLRGNGCKWRRCSFCDYHLDFSRDEEANFLLNERELAKVTGCFKKLEVINSGSFCDLDKKTLERIRCVCEEKEIHELHFECHWMHKDEIPKARDFFAEKGIRLKIKMGVETFDFDFREKVLKKGITAESPQEIAKYADEVCLLFGLTGQTLDSMKKDIETGLALFERVCINIMVENSTKMKPDRDVIRLFAENLYPVYIGNDRVDILMENTEFGVGDKYEQ</sequence>
<evidence type="ECO:0000313" key="3">
    <source>
        <dbReference type="Proteomes" id="UP001600941"/>
    </source>
</evidence>
<dbReference type="Proteomes" id="UP001600941">
    <property type="component" value="Unassembled WGS sequence"/>
</dbReference>